<evidence type="ECO:0000313" key="3">
    <source>
        <dbReference type="Proteomes" id="UP000230233"/>
    </source>
</evidence>
<dbReference type="OrthoDB" id="5854292at2759"/>
<dbReference type="AlphaFoldDB" id="A0A2G5TD49"/>
<reference evidence="3" key="1">
    <citation type="submission" date="2017-10" db="EMBL/GenBank/DDBJ databases">
        <title>Rapid genome shrinkage in a self-fertile nematode reveals novel sperm competition proteins.</title>
        <authorList>
            <person name="Yin D."/>
            <person name="Schwarz E.M."/>
            <person name="Thomas C.G."/>
            <person name="Felde R.L."/>
            <person name="Korf I.F."/>
            <person name="Cutter A.D."/>
            <person name="Schartner C.M."/>
            <person name="Ralston E.J."/>
            <person name="Meyer B.J."/>
            <person name="Haag E.S."/>
        </authorList>
    </citation>
    <scope>NUCLEOTIDE SEQUENCE [LARGE SCALE GENOMIC DNA]</scope>
    <source>
        <strain evidence="3">JU1422</strain>
    </source>
</reference>
<feature type="region of interest" description="Disordered" evidence="1">
    <location>
        <begin position="94"/>
        <end position="114"/>
    </location>
</feature>
<comment type="caution">
    <text evidence="2">The sequence shown here is derived from an EMBL/GenBank/DDBJ whole genome shotgun (WGS) entry which is preliminary data.</text>
</comment>
<organism evidence="2 3">
    <name type="scientific">Caenorhabditis nigoni</name>
    <dbReference type="NCBI Taxonomy" id="1611254"/>
    <lineage>
        <taxon>Eukaryota</taxon>
        <taxon>Metazoa</taxon>
        <taxon>Ecdysozoa</taxon>
        <taxon>Nematoda</taxon>
        <taxon>Chromadorea</taxon>
        <taxon>Rhabditida</taxon>
        <taxon>Rhabditina</taxon>
        <taxon>Rhabditomorpha</taxon>
        <taxon>Rhabditoidea</taxon>
        <taxon>Rhabditidae</taxon>
        <taxon>Peloderinae</taxon>
        <taxon>Caenorhabditis</taxon>
    </lineage>
</organism>
<keyword evidence="3" id="KW-1185">Reference proteome</keyword>
<proteinExistence type="predicted"/>
<dbReference type="Proteomes" id="UP000230233">
    <property type="component" value="Chromosome V"/>
</dbReference>
<evidence type="ECO:0000256" key="1">
    <source>
        <dbReference type="SAM" id="MobiDB-lite"/>
    </source>
</evidence>
<name>A0A2G5TD49_9PELO</name>
<evidence type="ECO:0000313" key="2">
    <source>
        <dbReference type="EMBL" id="PIC25284.1"/>
    </source>
</evidence>
<protein>
    <submittedName>
        <fullName evidence="2">Uncharacterized protein</fullName>
    </submittedName>
</protein>
<gene>
    <name evidence="2" type="primary">Cnig_chr_V.g18273</name>
    <name evidence="2" type="ORF">B9Z55_018273</name>
</gene>
<sequence length="114" mass="13529">MATTPSPKRRQRREVFLLNNWLMKPIVTLKRTGETLCYCYYRERAPCQASYALDETNKAIRIIEEHSGHEQDMLKFQVSFFSDIRKYYLLFSEGSGSTSSSQTRQPRNLQRRDR</sequence>
<accession>A0A2G5TD49</accession>
<dbReference type="EMBL" id="PDUG01000005">
    <property type="protein sequence ID" value="PIC25284.1"/>
    <property type="molecule type" value="Genomic_DNA"/>
</dbReference>